<sequence>MPARGIGPGRPEAPPSASQGRSRPVFGIFALAFGVAFIAGGIHRFRSGRAFLASAHRVPGIVVGSHRVWRTDSHEYFPILRFRTLDGAEIETVGQTRGGSFEIFNLTGRQVVVLYDPDDPRKARMDTSSGRGLTGSVGLVIAGCVFLAIGLVMLAAAVT</sequence>
<dbReference type="Proteomes" id="UP000313066">
    <property type="component" value="Unassembled WGS sequence"/>
</dbReference>
<reference evidence="4 5" key="1">
    <citation type="submission" date="2019-10" db="EMBL/GenBank/DDBJ databases">
        <title>Nonomuraea sp. nov., isolated from Phyllanthus amarus.</title>
        <authorList>
            <person name="Klykleung N."/>
            <person name="Tanasupawat S."/>
        </authorList>
    </citation>
    <scope>NUCLEOTIDE SEQUENCE [LARGE SCALE GENOMIC DNA]</scope>
    <source>
        <strain evidence="4 5">CR1-09</strain>
    </source>
</reference>
<keyword evidence="5" id="KW-1185">Reference proteome</keyword>
<dbReference type="InterPro" id="IPR021994">
    <property type="entry name" value="DUF3592"/>
</dbReference>
<proteinExistence type="predicted"/>
<evidence type="ECO:0000313" key="4">
    <source>
        <dbReference type="EMBL" id="KAB8186664.1"/>
    </source>
</evidence>
<feature type="region of interest" description="Disordered" evidence="1">
    <location>
        <begin position="1"/>
        <end position="21"/>
    </location>
</feature>
<dbReference type="Pfam" id="PF12158">
    <property type="entry name" value="DUF3592"/>
    <property type="match status" value="1"/>
</dbReference>
<keyword evidence="2" id="KW-0472">Membrane</keyword>
<dbReference type="AlphaFoldDB" id="A0A5N6C1L9"/>
<name>A0A5N6C1L9_9ACTN</name>
<feature type="transmembrane region" description="Helical" evidence="2">
    <location>
        <begin position="132"/>
        <end position="158"/>
    </location>
</feature>
<keyword evidence="2" id="KW-0812">Transmembrane</keyword>
<evidence type="ECO:0000259" key="3">
    <source>
        <dbReference type="Pfam" id="PF12158"/>
    </source>
</evidence>
<feature type="transmembrane region" description="Helical" evidence="2">
    <location>
        <begin position="24"/>
        <end position="42"/>
    </location>
</feature>
<evidence type="ECO:0000313" key="5">
    <source>
        <dbReference type="Proteomes" id="UP000313066"/>
    </source>
</evidence>
<dbReference type="EMBL" id="VDMA02000003">
    <property type="protein sequence ID" value="KAB8186664.1"/>
    <property type="molecule type" value="Genomic_DNA"/>
</dbReference>
<organism evidence="4 5">
    <name type="scientific">Microbispora catharanthi</name>
    <dbReference type="NCBI Taxonomy" id="1712871"/>
    <lineage>
        <taxon>Bacteria</taxon>
        <taxon>Bacillati</taxon>
        <taxon>Actinomycetota</taxon>
        <taxon>Actinomycetes</taxon>
        <taxon>Streptosporangiales</taxon>
        <taxon>Streptosporangiaceae</taxon>
        <taxon>Microbispora</taxon>
    </lineage>
</organism>
<protein>
    <submittedName>
        <fullName evidence="4">DUF3592 domain-containing protein</fullName>
    </submittedName>
</protein>
<gene>
    <name evidence="4" type="ORF">FH610_007760</name>
</gene>
<accession>A0A5N6C1L9</accession>
<evidence type="ECO:0000256" key="2">
    <source>
        <dbReference type="SAM" id="Phobius"/>
    </source>
</evidence>
<feature type="domain" description="DUF3592" evidence="3">
    <location>
        <begin position="58"/>
        <end position="128"/>
    </location>
</feature>
<comment type="caution">
    <text evidence="4">The sequence shown here is derived from an EMBL/GenBank/DDBJ whole genome shotgun (WGS) entry which is preliminary data.</text>
</comment>
<evidence type="ECO:0000256" key="1">
    <source>
        <dbReference type="SAM" id="MobiDB-lite"/>
    </source>
</evidence>
<keyword evidence="2" id="KW-1133">Transmembrane helix</keyword>